<proteinExistence type="predicted"/>
<protein>
    <submittedName>
        <fullName evidence="3">DNA-binding MarR family transcriptional regulator</fullName>
    </submittedName>
</protein>
<dbReference type="PANTHER" id="PTHR33164">
    <property type="entry name" value="TRANSCRIPTIONAL REGULATOR, MARR FAMILY"/>
    <property type="match status" value="1"/>
</dbReference>
<comment type="caution">
    <text evidence="3">The sequence shown here is derived from an EMBL/GenBank/DDBJ whole genome shotgun (WGS) entry which is preliminary data.</text>
</comment>
<dbReference type="CDD" id="cd00090">
    <property type="entry name" value="HTH_ARSR"/>
    <property type="match status" value="1"/>
</dbReference>
<gene>
    <name evidence="3" type="ORF">CLV41_104153</name>
</gene>
<feature type="domain" description="HTH marR-type" evidence="2">
    <location>
        <begin position="15"/>
        <end position="152"/>
    </location>
</feature>
<feature type="region of interest" description="Disordered" evidence="1">
    <location>
        <begin position="154"/>
        <end position="178"/>
    </location>
</feature>
<dbReference type="InterPro" id="IPR011991">
    <property type="entry name" value="ArsR-like_HTH"/>
</dbReference>
<dbReference type="InterPro" id="IPR036390">
    <property type="entry name" value="WH_DNA-bd_sf"/>
</dbReference>
<keyword evidence="3" id="KW-0238">DNA-binding</keyword>
<dbReference type="GO" id="GO:0006950">
    <property type="term" value="P:response to stress"/>
    <property type="evidence" value="ECO:0007669"/>
    <property type="project" value="TreeGrafter"/>
</dbReference>
<dbReference type="InterPro" id="IPR000835">
    <property type="entry name" value="HTH_MarR-typ"/>
</dbReference>
<dbReference type="PANTHER" id="PTHR33164:SF105">
    <property type="entry name" value="TRANSCRIPTIONAL REPRESSOR PROTEIN-RELATED"/>
    <property type="match status" value="1"/>
</dbReference>
<dbReference type="Pfam" id="PF12802">
    <property type="entry name" value="MarR_2"/>
    <property type="match status" value="1"/>
</dbReference>
<dbReference type="EMBL" id="PPCN01000004">
    <property type="protein sequence ID" value="POF31585.1"/>
    <property type="molecule type" value="Genomic_DNA"/>
</dbReference>
<evidence type="ECO:0000313" key="4">
    <source>
        <dbReference type="Proteomes" id="UP000236959"/>
    </source>
</evidence>
<dbReference type="RefSeq" id="WP_208987460.1">
    <property type="nucleotide sequence ID" value="NZ_PPCN01000004.1"/>
</dbReference>
<dbReference type="Proteomes" id="UP000236959">
    <property type="component" value="Unassembled WGS sequence"/>
</dbReference>
<dbReference type="GO" id="GO:0003700">
    <property type="term" value="F:DNA-binding transcription factor activity"/>
    <property type="evidence" value="ECO:0007669"/>
    <property type="project" value="InterPro"/>
</dbReference>
<reference evidence="3 4" key="1">
    <citation type="submission" date="2018-01" db="EMBL/GenBank/DDBJ databases">
        <title>Genomic Encyclopedia of Archaeal and Bacterial Type Strains, Phase II (KMG-II): from individual species to whole genera.</title>
        <authorList>
            <person name="Goeker M."/>
        </authorList>
    </citation>
    <scope>NUCLEOTIDE SEQUENCE [LARGE SCALE GENOMIC DNA]</scope>
    <source>
        <strain evidence="3 4">DSM 17023</strain>
    </source>
</reference>
<organism evidence="3 4">
    <name type="scientific">Roseibium marinum</name>
    <dbReference type="NCBI Taxonomy" id="281252"/>
    <lineage>
        <taxon>Bacteria</taxon>
        <taxon>Pseudomonadati</taxon>
        <taxon>Pseudomonadota</taxon>
        <taxon>Alphaproteobacteria</taxon>
        <taxon>Hyphomicrobiales</taxon>
        <taxon>Stappiaceae</taxon>
        <taxon>Roseibium</taxon>
    </lineage>
</organism>
<evidence type="ECO:0000259" key="2">
    <source>
        <dbReference type="PROSITE" id="PS50995"/>
    </source>
</evidence>
<sequence length="178" mass="19039">MSSSLQDIDFVHMGRSCLGHAARRTANLLTRHFNRHMAPLGLELTQCQLLAAIADGSAGSASGIARFLGIDRSTLARNLKPLEAAGLIARREAGGRRVLPVLTPAGERKVLEIHRTWQQAHAELGDLLGPEGADAVRAHMSALRKAVHILEERTIAARSPGKDQSPGPPVGDTKQGRT</sequence>
<accession>A0A2S3UV54</accession>
<dbReference type="SMART" id="SM00347">
    <property type="entry name" value="HTH_MARR"/>
    <property type="match status" value="1"/>
</dbReference>
<evidence type="ECO:0000313" key="3">
    <source>
        <dbReference type="EMBL" id="POF31585.1"/>
    </source>
</evidence>
<dbReference type="PROSITE" id="PS50995">
    <property type="entry name" value="HTH_MARR_2"/>
    <property type="match status" value="1"/>
</dbReference>
<dbReference type="InterPro" id="IPR036388">
    <property type="entry name" value="WH-like_DNA-bd_sf"/>
</dbReference>
<keyword evidence="4" id="KW-1185">Reference proteome</keyword>
<name>A0A2S3UV54_9HYPH</name>
<dbReference type="AlphaFoldDB" id="A0A2S3UV54"/>
<dbReference type="Gene3D" id="1.10.10.10">
    <property type="entry name" value="Winged helix-like DNA-binding domain superfamily/Winged helix DNA-binding domain"/>
    <property type="match status" value="1"/>
</dbReference>
<evidence type="ECO:0000256" key="1">
    <source>
        <dbReference type="SAM" id="MobiDB-lite"/>
    </source>
</evidence>
<dbReference type="SUPFAM" id="SSF46785">
    <property type="entry name" value="Winged helix' DNA-binding domain"/>
    <property type="match status" value="1"/>
</dbReference>
<dbReference type="GO" id="GO:0003677">
    <property type="term" value="F:DNA binding"/>
    <property type="evidence" value="ECO:0007669"/>
    <property type="project" value="UniProtKB-KW"/>
</dbReference>
<dbReference type="InterPro" id="IPR039422">
    <property type="entry name" value="MarR/SlyA-like"/>
</dbReference>